<keyword evidence="2" id="KW-1185">Reference proteome</keyword>
<comment type="caution">
    <text evidence="1">The sequence shown here is derived from an EMBL/GenBank/DDBJ whole genome shotgun (WGS) entry which is preliminary data.</text>
</comment>
<proteinExistence type="predicted"/>
<dbReference type="EMBL" id="JBEPMM010000019">
    <property type="protein sequence ID" value="MET3694839.1"/>
    <property type="molecule type" value="Genomic_DNA"/>
</dbReference>
<evidence type="ECO:0000313" key="1">
    <source>
        <dbReference type="EMBL" id="MET3694839.1"/>
    </source>
</evidence>
<sequence>MLEDPDERIAQVMLGLLRARRALNHDPQTFDDLIGAVLVEVDLGMQVAQEAALERKHRKAAGNVVSFPGQALPVCTSPT</sequence>
<organism evidence="1 2">
    <name type="scientific">Methylobacterium goesingense</name>
    <dbReference type="NCBI Taxonomy" id="243690"/>
    <lineage>
        <taxon>Bacteria</taxon>
        <taxon>Pseudomonadati</taxon>
        <taxon>Pseudomonadota</taxon>
        <taxon>Alphaproteobacteria</taxon>
        <taxon>Hyphomicrobiales</taxon>
        <taxon>Methylobacteriaceae</taxon>
        <taxon>Methylobacterium</taxon>
    </lineage>
</organism>
<reference evidence="1 2" key="1">
    <citation type="submission" date="2024-06" db="EMBL/GenBank/DDBJ databases">
        <title>Genomic Encyclopedia of Type Strains, Phase IV (KMG-IV): sequencing the most valuable type-strain genomes for metagenomic binning, comparative biology and taxonomic classification.</title>
        <authorList>
            <person name="Goeker M."/>
        </authorList>
    </citation>
    <scope>NUCLEOTIDE SEQUENCE [LARGE SCALE GENOMIC DNA]</scope>
    <source>
        <strain evidence="1 2">DSM 21331</strain>
    </source>
</reference>
<accession>A0ABV2LAG2</accession>
<name>A0ABV2LAG2_9HYPH</name>
<dbReference type="Proteomes" id="UP001549145">
    <property type="component" value="Unassembled WGS sequence"/>
</dbReference>
<protein>
    <submittedName>
        <fullName evidence="1">Uncharacterized protein</fullName>
    </submittedName>
</protein>
<gene>
    <name evidence="1" type="ORF">ABID43_004402</name>
</gene>
<dbReference type="RefSeq" id="WP_238280917.1">
    <property type="nucleotide sequence ID" value="NZ_BPQL01000105.1"/>
</dbReference>
<evidence type="ECO:0000313" key="2">
    <source>
        <dbReference type="Proteomes" id="UP001549145"/>
    </source>
</evidence>